<dbReference type="PANTHER" id="PTHR43553">
    <property type="entry name" value="HEAVY METAL TRANSPORTER"/>
    <property type="match status" value="1"/>
</dbReference>
<dbReference type="InterPro" id="IPR003593">
    <property type="entry name" value="AAA+_ATPase"/>
</dbReference>
<feature type="domain" description="ABC transporter" evidence="13">
    <location>
        <begin position="1"/>
        <end position="229"/>
    </location>
</feature>
<dbReference type="GO" id="GO:0042626">
    <property type="term" value="F:ATPase-coupled transmembrane transporter activity"/>
    <property type="evidence" value="ECO:0007669"/>
    <property type="project" value="TreeGrafter"/>
</dbReference>
<dbReference type="Pfam" id="PF00005">
    <property type="entry name" value="ABC_tran"/>
    <property type="match status" value="2"/>
</dbReference>
<feature type="transmembrane region" description="Helical" evidence="12">
    <location>
        <begin position="621"/>
        <end position="643"/>
    </location>
</feature>
<keyword evidence="10 12" id="KW-1133">Transmembrane helix</keyword>
<keyword evidence="4" id="KW-0813">Transport</keyword>
<keyword evidence="11 12" id="KW-0472">Membrane</keyword>
<dbReference type="AlphaFoldDB" id="A0A2T2X949"/>
<keyword evidence="6 12" id="KW-0812">Transmembrane</keyword>
<evidence type="ECO:0000256" key="9">
    <source>
        <dbReference type="ARBA" id="ARBA00022967"/>
    </source>
</evidence>
<evidence type="ECO:0000256" key="11">
    <source>
        <dbReference type="ARBA" id="ARBA00023136"/>
    </source>
</evidence>
<dbReference type="EMBL" id="PXYT01000005">
    <property type="protein sequence ID" value="PSR31041.1"/>
    <property type="molecule type" value="Genomic_DNA"/>
</dbReference>
<dbReference type="PROSITE" id="PS00211">
    <property type="entry name" value="ABC_TRANSPORTER_1"/>
    <property type="match status" value="2"/>
</dbReference>
<name>A0A2T2X949_9FIRM</name>
<dbReference type="InterPro" id="IPR017871">
    <property type="entry name" value="ABC_transporter-like_CS"/>
</dbReference>
<sequence>MSVTYPGQQSPALRHIDFSLSEGDAVLVIGPSGCGKSTLAMVLAGLIPHSVEADIEGEVRYAPMIQRPGAVGYVFQDPESQLCQLTVGPEIAFGLENVRCRPQDMNARIESALKTAGLDIALESPNYALSGGMKQKLALAADLAMDPQMLIFDEPTANLDPAATTQVFAEVGRLIHSGRTLLIIEHKFEALLDVVPYLVVMDRQGQIRSHGPTADIIRREWPWLMEQGLIPDGLSPGFDRESMFLPHRDLKRQEWRKPVLQAKELSYTYVSKRQRTRLEKQGRPIPYALHDISLTIREGELVAIVGPNGSGKSTLVSLLAGLNRPSQGTVEQPPPEPDMPVPVAFGFQNPEHQFIFERVADELANRFVDQDIPDDVKSLLKEFELQDQAEQSPFALSQGQKRRLSVAVMVRDTHLAYLLDEPTFGQDARTERYIMNRLTALKDQGKAVALTTHDMDLVWRYATRVVVLLEGQVLFDGWPQDLYHRPDLMARAHLLVSADAGEQHHAADKTPTLAPRFIEVDRRQAESPIGRLNPGWKLITTILAMGIAMFAHHIGQGVVLGLIPLTLLWVGARLTPWQIFKRMAPFAVFFVLYTWTLTAYSRVGPHTPTFWFLWFRLSWVGFHNGLVLAFRMLASVAFGVLYVSTTDVTQLVVSLTRNFRVPPRFSYGTLAGIRVFPLFEEEWRKIRQARSLRGKDIRRSRITRIITYALPLMTQAIRIGERVAIAMESRGFKGEVAQNRHARTYYIDPPVTPWDFAYLAAVGGISILILLWVR</sequence>
<comment type="caution">
    <text evidence="14">The sequence shown here is derived from an EMBL/GenBank/DDBJ whole genome shotgun (WGS) entry which is preliminary data.</text>
</comment>
<accession>A0A2T2X949</accession>
<comment type="similarity">
    <text evidence="3">Belongs to the ABC transporter superfamily.</text>
</comment>
<evidence type="ECO:0000256" key="3">
    <source>
        <dbReference type="ARBA" id="ARBA00005417"/>
    </source>
</evidence>
<feature type="transmembrane region" description="Helical" evidence="12">
    <location>
        <begin position="702"/>
        <end position="720"/>
    </location>
</feature>
<evidence type="ECO:0000256" key="6">
    <source>
        <dbReference type="ARBA" id="ARBA00022692"/>
    </source>
</evidence>
<evidence type="ECO:0000313" key="14">
    <source>
        <dbReference type="EMBL" id="PSR31041.1"/>
    </source>
</evidence>
<evidence type="ECO:0000256" key="12">
    <source>
        <dbReference type="SAM" id="Phobius"/>
    </source>
</evidence>
<protein>
    <submittedName>
        <fullName evidence="14">ABC transporter ATP-binding protein</fullName>
    </submittedName>
</protein>
<evidence type="ECO:0000259" key="13">
    <source>
        <dbReference type="PROSITE" id="PS50893"/>
    </source>
</evidence>
<dbReference type="InterPro" id="IPR050095">
    <property type="entry name" value="ECF_ABC_transporter_ATP-bd"/>
</dbReference>
<dbReference type="Pfam" id="PF02361">
    <property type="entry name" value="CbiQ"/>
    <property type="match status" value="1"/>
</dbReference>
<feature type="transmembrane region" description="Helical" evidence="12">
    <location>
        <begin position="583"/>
        <end position="601"/>
    </location>
</feature>
<feature type="transmembrane region" description="Helical" evidence="12">
    <location>
        <begin position="542"/>
        <end position="571"/>
    </location>
</feature>
<evidence type="ECO:0000313" key="15">
    <source>
        <dbReference type="Proteomes" id="UP000242699"/>
    </source>
</evidence>
<dbReference type="GO" id="GO:0016887">
    <property type="term" value="F:ATP hydrolysis activity"/>
    <property type="evidence" value="ECO:0007669"/>
    <property type="project" value="InterPro"/>
</dbReference>
<dbReference type="InterPro" id="IPR003339">
    <property type="entry name" value="ABC/ECF_trnsptr_transmembrane"/>
</dbReference>
<evidence type="ECO:0000256" key="4">
    <source>
        <dbReference type="ARBA" id="ARBA00022448"/>
    </source>
</evidence>
<keyword evidence="8 14" id="KW-0067">ATP-binding</keyword>
<dbReference type="Gene3D" id="3.40.50.300">
    <property type="entry name" value="P-loop containing nucleotide triphosphate hydrolases"/>
    <property type="match status" value="2"/>
</dbReference>
<dbReference type="SUPFAM" id="SSF52540">
    <property type="entry name" value="P-loop containing nucleoside triphosphate hydrolases"/>
    <property type="match status" value="2"/>
</dbReference>
<keyword evidence="7" id="KW-0547">Nucleotide-binding</keyword>
<evidence type="ECO:0000256" key="7">
    <source>
        <dbReference type="ARBA" id="ARBA00022741"/>
    </source>
</evidence>
<proteinExistence type="inferred from homology"/>
<evidence type="ECO:0000256" key="10">
    <source>
        <dbReference type="ARBA" id="ARBA00022989"/>
    </source>
</evidence>
<evidence type="ECO:0000256" key="1">
    <source>
        <dbReference type="ARBA" id="ARBA00004141"/>
    </source>
</evidence>
<dbReference type="SMART" id="SM00382">
    <property type="entry name" value="AAA"/>
    <property type="match status" value="2"/>
</dbReference>
<dbReference type="PROSITE" id="PS50893">
    <property type="entry name" value="ABC_TRANSPORTER_2"/>
    <property type="match status" value="2"/>
</dbReference>
<keyword evidence="5" id="KW-1003">Cell membrane</keyword>
<comment type="subcellular location">
    <subcellularLocation>
        <location evidence="2">Cell membrane</location>
        <topology evidence="2">Peripheral membrane protein</topology>
    </subcellularLocation>
    <subcellularLocation>
        <location evidence="1">Membrane</location>
        <topology evidence="1">Multi-pass membrane protein</topology>
    </subcellularLocation>
</comment>
<dbReference type="InterPro" id="IPR015856">
    <property type="entry name" value="ABC_transpr_CbiO/EcfA_su"/>
</dbReference>
<dbReference type="InterPro" id="IPR003439">
    <property type="entry name" value="ABC_transporter-like_ATP-bd"/>
</dbReference>
<feature type="transmembrane region" description="Helical" evidence="12">
    <location>
        <begin position="756"/>
        <end position="773"/>
    </location>
</feature>
<dbReference type="GO" id="GO:0043190">
    <property type="term" value="C:ATP-binding cassette (ABC) transporter complex"/>
    <property type="evidence" value="ECO:0007669"/>
    <property type="project" value="TreeGrafter"/>
</dbReference>
<feature type="domain" description="ABC transporter" evidence="13">
    <location>
        <begin position="260"/>
        <end position="495"/>
    </location>
</feature>
<gene>
    <name evidence="14" type="ORF">C7B43_03930</name>
</gene>
<dbReference type="Proteomes" id="UP000242699">
    <property type="component" value="Unassembled WGS sequence"/>
</dbReference>
<evidence type="ECO:0000256" key="2">
    <source>
        <dbReference type="ARBA" id="ARBA00004202"/>
    </source>
</evidence>
<dbReference type="CDD" id="cd16914">
    <property type="entry name" value="EcfT"/>
    <property type="match status" value="1"/>
</dbReference>
<evidence type="ECO:0000256" key="5">
    <source>
        <dbReference type="ARBA" id="ARBA00022475"/>
    </source>
</evidence>
<reference evidence="14 15" key="1">
    <citation type="journal article" date="2014" name="BMC Genomics">
        <title>Comparison of environmental and isolate Sulfobacillus genomes reveals diverse carbon, sulfur, nitrogen, and hydrogen metabolisms.</title>
        <authorList>
            <person name="Justice N.B."/>
            <person name="Norman A."/>
            <person name="Brown C.T."/>
            <person name="Singh A."/>
            <person name="Thomas B.C."/>
            <person name="Banfield J.F."/>
        </authorList>
    </citation>
    <scope>NUCLEOTIDE SEQUENCE [LARGE SCALE GENOMIC DNA]</scope>
    <source>
        <strain evidence="14">AMDSBA1</strain>
    </source>
</reference>
<dbReference type="InterPro" id="IPR027417">
    <property type="entry name" value="P-loop_NTPase"/>
</dbReference>
<evidence type="ECO:0000256" key="8">
    <source>
        <dbReference type="ARBA" id="ARBA00022840"/>
    </source>
</evidence>
<dbReference type="CDD" id="cd03225">
    <property type="entry name" value="ABC_cobalt_CbiO_domain1"/>
    <property type="match status" value="2"/>
</dbReference>
<dbReference type="GO" id="GO:0005524">
    <property type="term" value="F:ATP binding"/>
    <property type="evidence" value="ECO:0007669"/>
    <property type="project" value="UniProtKB-KW"/>
</dbReference>
<organism evidence="14 15">
    <name type="scientific">Sulfobacillus benefaciens</name>
    <dbReference type="NCBI Taxonomy" id="453960"/>
    <lineage>
        <taxon>Bacteria</taxon>
        <taxon>Bacillati</taxon>
        <taxon>Bacillota</taxon>
        <taxon>Clostridia</taxon>
        <taxon>Eubacteriales</taxon>
        <taxon>Clostridiales Family XVII. Incertae Sedis</taxon>
        <taxon>Sulfobacillus</taxon>
    </lineage>
</organism>
<keyword evidence="9" id="KW-1278">Translocase</keyword>